<dbReference type="Proteomes" id="UP000030645">
    <property type="component" value="Unassembled WGS sequence"/>
</dbReference>
<evidence type="ECO:0000313" key="2">
    <source>
        <dbReference type="Proteomes" id="UP000030645"/>
    </source>
</evidence>
<evidence type="ECO:0000313" key="1">
    <source>
        <dbReference type="EMBL" id="EXC30741.1"/>
    </source>
</evidence>
<dbReference type="AlphaFoldDB" id="W9S7K4"/>
<dbReference type="EMBL" id="KE346217">
    <property type="protein sequence ID" value="EXC30741.1"/>
    <property type="molecule type" value="Genomic_DNA"/>
</dbReference>
<gene>
    <name evidence="1" type="ORF">L484_027916</name>
</gene>
<name>W9S7K4_9ROSA</name>
<protein>
    <submittedName>
        <fullName evidence="1">Uncharacterized protein</fullName>
    </submittedName>
</protein>
<keyword evidence="2" id="KW-1185">Reference proteome</keyword>
<proteinExistence type="predicted"/>
<sequence>MRPRRRRRAAEKGQGGRKLQGRNILLRSLGLQTLGFGPKMQGQTTSPIGPVVVEVAAGFGPQLQKKVNKAYGWGLMVAVNGDDINRVYNLDGALESREDEYLEFSQSLNDEQLNELLRELCEEGAEDKQQPAGPITKATITQILQEEEEAAPAPALTALQTEQSTQPPTGLEASFLRREQPICQMEVMQYESMQMMRDFWKYEQERDLALQQHF</sequence>
<accession>W9S7K4</accession>
<organism evidence="1 2">
    <name type="scientific">Morus notabilis</name>
    <dbReference type="NCBI Taxonomy" id="981085"/>
    <lineage>
        <taxon>Eukaryota</taxon>
        <taxon>Viridiplantae</taxon>
        <taxon>Streptophyta</taxon>
        <taxon>Embryophyta</taxon>
        <taxon>Tracheophyta</taxon>
        <taxon>Spermatophyta</taxon>
        <taxon>Magnoliopsida</taxon>
        <taxon>eudicotyledons</taxon>
        <taxon>Gunneridae</taxon>
        <taxon>Pentapetalae</taxon>
        <taxon>rosids</taxon>
        <taxon>fabids</taxon>
        <taxon>Rosales</taxon>
        <taxon>Moraceae</taxon>
        <taxon>Moreae</taxon>
        <taxon>Morus</taxon>
    </lineage>
</organism>
<reference evidence="2" key="1">
    <citation type="submission" date="2013-01" db="EMBL/GenBank/DDBJ databases">
        <title>Draft Genome Sequence of a Mulberry Tree, Morus notabilis C.K. Schneid.</title>
        <authorList>
            <person name="He N."/>
            <person name="Zhao S."/>
        </authorList>
    </citation>
    <scope>NUCLEOTIDE SEQUENCE</scope>
</reference>